<feature type="non-terminal residue" evidence="12">
    <location>
        <position position="529"/>
    </location>
</feature>
<feature type="domain" description="Aminoacyl-tRNA synthetase class Ia" evidence="10">
    <location>
        <begin position="207"/>
        <end position="408"/>
    </location>
</feature>
<dbReference type="RefSeq" id="WP_273381806.1">
    <property type="nucleotide sequence ID" value="NZ_PIUK01000463.1"/>
</dbReference>
<evidence type="ECO:0000256" key="5">
    <source>
        <dbReference type="ARBA" id="ARBA00022741"/>
    </source>
</evidence>
<dbReference type="Gene3D" id="3.90.740.10">
    <property type="entry name" value="Valyl/Leucyl/Isoleucyl-tRNA synthetase, editing domain"/>
    <property type="match status" value="1"/>
</dbReference>
<keyword evidence="6" id="KW-0067">ATP-binding</keyword>
<dbReference type="GO" id="GO:0004823">
    <property type="term" value="F:leucine-tRNA ligase activity"/>
    <property type="evidence" value="ECO:0007669"/>
    <property type="project" value="UniProtKB-UniRule"/>
</dbReference>
<dbReference type="GO" id="GO:0005524">
    <property type="term" value="F:ATP binding"/>
    <property type="evidence" value="ECO:0007669"/>
    <property type="project" value="UniProtKB-KW"/>
</dbReference>
<dbReference type="SUPFAM" id="SSF47323">
    <property type="entry name" value="Anticodon-binding domain of a subclass of class I aminoacyl-tRNA synthetases"/>
    <property type="match status" value="1"/>
</dbReference>
<dbReference type="Gene3D" id="3.40.50.620">
    <property type="entry name" value="HUPs"/>
    <property type="match status" value="1"/>
</dbReference>
<evidence type="ECO:0000256" key="2">
    <source>
        <dbReference type="ARBA" id="ARBA00013164"/>
    </source>
</evidence>
<feature type="non-terminal residue" evidence="12">
    <location>
        <position position="1"/>
    </location>
</feature>
<proteinExistence type="inferred from homology"/>
<dbReference type="SUPFAM" id="SSF50677">
    <property type="entry name" value="ValRS/IleRS/LeuRS editing domain"/>
    <property type="match status" value="1"/>
</dbReference>
<dbReference type="FunFam" id="1.10.730.10:FF:000002">
    <property type="entry name" value="Leucine--tRNA ligase"/>
    <property type="match status" value="1"/>
</dbReference>
<protein>
    <recommendedName>
        <fullName evidence="2 9">Leucine--tRNA ligase</fullName>
        <ecNumber evidence="2 9">6.1.1.4</ecNumber>
    </recommendedName>
</protein>
<dbReference type="GO" id="GO:0002161">
    <property type="term" value="F:aminoacyl-tRNA deacylase activity"/>
    <property type="evidence" value="ECO:0007669"/>
    <property type="project" value="InterPro"/>
</dbReference>
<dbReference type="PRINTS" id="PR00985">
    <property type="entry name" value="TRNASYNTHLEU"/>
</dbReference>
<dbReference type="PANTHER" id="PTHR43740">
    <property type="entry name" value="LEUCYL-TRNA SYNTHETASE"/>
    <property type="match status" value="1"/>
</dbReference>
<dbReference type="InterPro" id="IPR014729">
    <property type="entry name" value="Rossmann-like_a/b/a_fold"/>
</dbReference>
<evidence type="ECO:0000313" key="12">
    <source>
        <dbReference type="EMBL" id="MBY6278348.1"/>
    </source>
</evidence>
<dbReference type="InterPro" id="IPR025709">
    <property type="entry name" value="Leu_tRNA-synth_edit"/>
</dbReference>
<evidence type="ECO:0000256" key="8">
    <source>
        <dbReference type="ARBA" id="ARBA00023146"/>
    </source>
</evidence>
<reference evidence="12" key="1">
    <citation type="submission" date="2017-11" db="EMBL/GenBank/DDBJ databases">
        <title>Three new genomes from thermophilic consortium.</title>
        <authorList>
            <person name="Quaggio R."/>
            <person name="Amgarten D."/>
            <person name="Setubal J.C."/>
        </authorList>
    </citation>
    <scope>NUCLEOTIDE SEQUENCE</scope>
    <source>
        <strain evidence="12">ZCTH01-B2</strain>
    </source>
</reference>
<evidence type="ECO:0000259" key="10">
    <source>
        <dbReference type="Pfam" id="PF00133"/>
    </source>
</evidence>
<keyword evidence="3" id="KW-0963">Cytoplasm</keyword>
<dbReference type="InterPro" id="IPR002302">
    <property type="entry name" value="Leu-tRNA-ligase"/>
</dbReference>
<dbReference type="AlphaFoldDB" id="A0A953LIJ7"/>
<evidence type="ECO:0000256" key="9">
    <source>
        <dbReference type="NCBIfam" id="TIGR00396"/>
    </source>
</evidence>
<accession>A0A953LIJ7</accession>
<keyword evidence="8" id="KW-0030">Aminoacyl-tRNA synthetase</keyword>
<dbReference type="Gene3D" id="1.10.730.10">
    <property type="entry name" value="Isoleucyl-tRNA Synthetase, Domain 1"/>
    <property type="match status" value="1"/>
</dbReference>
<organism evidence="12 13">
    <name type="scientific">Symbiobacterium thermophilum</name>
    <dbReference type="NCBI Taxonomy" id="2734"/>
    <lineage>
        <taxon>Bacteria</taxon>
        <taxon>Bacillati</taxon>
        <taxon>Bacillota</taxon>
        <taxon>Clostridia</taxon>
        <taxon>Eubacteriales</taxon>
        <taxon>Symbiobacteriaceae</taxon>
        <taxon>Symbiobacterium</taxon>
    </lineage>
</organism>
<feature type="domain" description="Leucyl-tRNA synthetase editing" evidence="11">
    <location>
        <begin position="3"/>
        <end position="193"/>
    </location>
</feature>
<dbReference type="InterPro" id="IPR009008">
    <property type="entry name" value="Val/Leu/Ile-tRNA-synth_edit"/>
</dbReference>
<dbReference type="FunFam" id="3.40.50.620:FF:000212">
    <property type="entry name" value="Leucine--tRNA ligase"/>
    <property type="match status" value="1"/>
</dbReference>
<keyword evidence="4 12" id="KW-0436">Ligase</keyword>
<evidence type="ECO:0000259" key="11">
    <source>
        <dbReference type="Pfam" id="PF13603"/>
    </source>
</evidence>
<evidence type="ECO:0000256" key="6">
    <source>
        <dbReference type="ARBA" id="ARBA00022840"/>
    </source>
</evidence>
<evidence type="ECO:0000256" key="3">
    <source>
        <dbReference type="ARBA" id="ARBA00022490"/>
    </source>
</evidence>
<name>A0A953LIJ7_SYMTR</name>
<dbReference type="GO" id="GO:0005829">
    <property type="term" value="C:cytosol"/>
    <property type="evidence" value="ECO:0007669"/>
    <property type="project" value="TreeGrafter"/>
</dbReference>
<dbReference type="InterPro" id="IPR002300">
    <property type="entry name" value="aa-tRNA-synth_Ia"/>
</dbReference>
<keyword evidence="5" id="KW-0547">Nucleotide-binding</keyword>
<sequence length="529" mass="58888">MQQNWIGRSEGARVEFTLEATGDKIPIFTTRPDTIYGVTFMVVAPEHPIVEKICTSGLIPEERVAAIRAFQEKMKHLSEIARTSTEAEKEGLYTGLDVINPFNGEKAQLWIANYVLMDYGTGAVMGVPAHDQRDFEFAQKYGLPVKVVIQNPEGTLRAEEMTAAYVEPGIMVNSGPFDGTPNLEGIPKVIAYAEEQGFGQKTVSYRLRDWLISRQRAWGAPIPIVYCDKCGTVPVPEKDLPVRLPDDLDFTGEGGSPLARHEGFVNTTCPQCGGPARRETDTMDTFVCSSWYFLRYTDPQNAEKAWNREDVDYWMPVDQYVGGIEHAVLHLLYARFFTKVLRDMGLVKVDEPFARLLTQGMVLKDGSKMSKSKGNTVSPEEMIAKYGADAVRLFIMFAAPPERDLDWSDAGIEGAARFVNRFYRMVVSALPAYQHARSLLPINPADPASVMGALSEAEIAEGLAKAAPNLTAEDRELRRVIHATVKRITADLHDRFAFNTAISGLMEMTNAIYAYREKQHAEQNTSALV</sequence>
<gene>
    <name evidence="12" type="ORF">CWE10_19790</name>
</gene>
<evidence type="ECO:0000313" key="13">
    <source>
        <dbReference type="Proteomes" id="UP000732377"/>
    </source>
</evidence>
<dbReference type="PANTHER" id="PTHR43740:SF2">
    <property type="entry name" value="LEUCINE--TRNA LIGASE, MITOCHONDRIAL"/>
    <property type="match status" value="1"/>
</dbReference>
<dbReference type="NCBIfam" id="TIGR00396">
    <property type="entry name" value="leuS_bact"/>
    <property type="match status" value="1"/>
</dbReference>
<dbReference type="GO" id="GO:0006429">
    <property type="term" value="P:leucyl-tRNA aminoacylation"/>
    <property type="evidence" value="ECO:0007669"/>
    <property type="project" value="UniProtKB-UniRule"/>
</dbReference>
<evidence type="ECO:0000256" key="4">
    <source>
        <dbReference type="ARBA" id="ARBA00022598"/>
    </source>
</evidence>
<comment type="similarity">
    <text evidence="1">Belongs to the class-I aminoacyl-tRNA synthetase family.</text>
</comment>
<keyword evidence="7" id="KW-0648">Protein biosynthesis</keyword>
<dbReference type="Proteomes" id="UP000732377">
    <property type="component" value="Unassembled WGS sequence"/>
</dbReference>
<dbReference type="Pfam" id="PF13603">
    <property type="entry name" value="tRNA-synt_1_2"/>
    <property type="match status" value="1"/>
</dbReference>
<dbReference type="EC" id="6.1.1.4" evidence="2 9"/>
<evidence type="ECO:0000256" key="7">
    <source>
        <dbReference type="ARBA" id="ARBA00022917"/>
    </source>
</evidence>
<dbReference type="InterPro" id="IPR009080">
    <property type="entry name" value="tRNAsynth_Ia_anticodon-bd"/>
</dbReference>
<dbReference type="EMBL" id="PIUK01000463">
    <property type="protein sequence ID" value="MBY6278348.1"/>
    <property type="molecule type" value="Genomic_DNA"/>
</dbReference>
<dbReference type="CDD" id="cd07958">
    <property type="entry name" value="Anticodon_Ia_Leu_BEm"/>
    <property type="match status" value="1"/>
</dbReference>
<dbReference type="Pfam" id="PF00133">
    <property type="entry name" value="tRNA-synt_1"/>
    <property type="match status" value="1"/>
</dbReference>
<comment type="caution">
    <text evidence="12">The sequence shown here is derived from an EMBL/GenBank/DDBJ whole genome shotgun (WGS) entry which is preliminary data.</text>
</comment>
<dbReference type="SUPFAM" id="SSF52374">
    <property type="entry name" value="Nucleotidylyl transferase"/>
    <property type="match status" value="1"/>
</dbReference>
<evidence type="ECO:0000256" key="1">
    <source>
        <dbReference type="ARBA" id="ARBA00005594"/>
    </source>
</evidence>